<evidence type="ECO:0000256" key="4">
    <source>
        <dbReference type="ARBA" id="ARBA00022692"/>
    </source>
</evidence>
<dbReference type="SUPFAM" id="SSF53448">
    <property type="entry name" value="Nucleotide-diphospho-sugar transferases"/>
    <property type="match status" value="1"/>
</dbReference>
<feature type="transmembrane region" description="Helical" evidence="7">
    <location>
        <begin position="237"/>
        <end position="260"/>
    </location>
</feature>
<keyword evidence="4 7" id="KW-0812">Transmembrane</keyword>
<dbReference type="InterPro" id="IPR029044">
    <property type="entry name" value="Nucleotide-diphossugar_trans"/>
</dbReference>
<dbReference type="InterPro" id="IPR001173">
    <property type="entry name" value="Glyco_trans_2-like"/>
</dbReference>
<dbReference type="RefSeq" id="WP_172174601.1">
    <property type="nucleotide sequence ID" value="NZ_CASGIA010000005.1"/>
</dbReference>
<evidence type="ECO:0000256" key="6">
    <source>
        <dbReference type="ARBA" id="ARBA00023136"/>
    </source>
</evidence>
<feature type="transmembrane region" description="Helical" evidence="7">
    <location>
        <begin position="272"/>
        <end position="293"/>
    </location>
</feature>
<evidence type="ECO:0000256" key="1">
    <source>
        <dbReference type="ARBA" id="ARBA00004141"/>
    </source>
</evidence>
<sequence length="322" mass="35641">MIRLAIVSPCYNEEEILATSTARLTQMLDTLAVGQKISPDSFILYVNDGSHDRTWEIIARLHGENRYVKGLNLTRNTGHQNALMAGMMTAKDMADAVVTIDADLQDDITTIPKMIEAHTKGYDIIYGVKVHRAADPLLKRLSATAFYRLQKRMGVESIYNHADFRLMSRRALDLLAEYKERNLYLRGLIPILGLPYTTVDDVINERKAGTSKYTLGKMLTLALDGITSFSVKPIYGIIWLGMIFIIISLAIGIDVAQALITGTAVPGWSSLILSIWFVGGTVLISIGLVGAYIGKIYNEVKGRPLYNVKDVLGLDEETADVQ</sequence>
<accession>A0ABX2AX23</accession>
<dbReference type="PANTHER" id="PTHR48090">
    <property type="entry name" value="UNDECAPRENYL-PHOSPHATE 4-DEOXY-4-FORMAMIDO-L-ARABINOSE TRANSFERASE-RELATED"/>
    <property type="match status" value="1"/>
</dbReference>
<dbReference type="Proteomes" id="UP001193734">
    <property type="component" value="Unassembled WGS sequence"/>
</dbReference>
<keyword evidence="6 7" id="KW-0472">Membrane</keyword>
<evidence type="ECO:0000256" key="2">
    <source>
        <dbReference type="ARBA" id="ARBA00022676"/>
    </source>
</evidence>
<evidence type="ECO:0000256" key="5">
    <source>
        <dbReference type="ARBA" id="ARBA00022989"/>
    </source>
</evidence>
<evidence type="ECO:0000313" key="9">
    <source>
        <dbReference type="EMBL" id="NPE13952.1"/>
    </source>
</evidence>
<evidence type="ECO:0000313" key="10">
    <source>
        <dbReference type="Proteomes" id="UP001193734"/>
    </source>
</evidence>
<keyword evidence="2" id="KW-0328">Glycosyltransferase</keyword>
<feature type="domain" description="Glycosyltransferase 2-like" evidence="8">
    <location>
        <begin position="6"/>
        <end position="172"/>
    </location>
</feature>
<evidence type="ECO:0000256" key="3">
    <source>
        <dbReference type="ARBA" id="ARBA00022679"/>
    </source>
</evidence>
<dbReference type="GeneID" id="82157385"/>
<dbReference type="EMBL" id="JABKKE010000008">
    <property type="protein sequence ID" value="NPE13952.1"/>
    <property type="molecule type" value="Genomic_DNA"/>
</dbReference>
<reference evidence="9 10" key="1">
    <citation type="submission" date="2020-05" db="EMBL/GenBank/DDBJ databases">
        <title>Distinct polysaccharide utilization as determinants for interspecies competition between intestinal Prevotella spp.</title>
        <authorList>
            <person name="Galvez E.J.C."/>
            <person name="Iljazovic A."/>
            <person name="Strowig T."/>
        </authorList>
    </citation>
    <scope>NUCLEOTIDE SEQUENCE [LARGE SCALE GENOMIC DNA]</scope>
    <source>
        <strain evidence="9 10">PROD</strain>
    </source>
</reference>
<evidence type="ECO:0000259" key="8">
    <source>
        <dbReference type="Pfam" id="PF00535"/>
    </source>
</evidence>
<keyword evidence="5 7" id="KW-1133">Transmembrane helix</keyword>
<keyword evidence="10" id="KW-1185">Reference proteome</keyword>
<evidence type="ECO:0000256" key="7">
    <source>
        <dbReference type="SAM" id="Phobius"/>
    </source>
</evidence>
<protein>
    <submittedName>
        <fullName evidence="9">Glycosyltransferase family 2 protein</fullName>
    </submittedName>
</protein>
<keyword evidence="3" id="KW-0808">Transferase</keyword>
<dbReference type="CDD" id="cd04187">
    <property type="entry name" value="DPM1_like_bac"/>
    <property type="match status" value="1"/>
</dbReference>
<comment type="caution">
    <text evidence="9">The sequence shown here is derived from an EMBL/GenBank/DDBJ whole genome shotgun (WGS) entry which is preliminary data.</text>
</comment>
<dbReference type="PANTHER" id="PTHR48090:SF1">
    <property type="entry name" value="PROPHAGE BACTOPRENOL GLUCOSYL TRANSFERASE HOMOLOG"/>
    <property type="match status" value="1"/>
</dbReference>
<organism evidence="9 10">
    <name type="scientific">Xylanibacter rodentium</name>
    <dbReference type="NCBI Taxonomy" id="2736289"/>
    <lineage>
        <taxon>Bacteria</taxon>
        <taxon>Pseudomonadati</taxon>
        <taxon>Bacteroidota</taxon>
        <taxon>Bacteroidia</taxon>
        <taxon>Bacteroidales</taxon>
        <taxon>Prevotellaceae</taxon>
        <taxon>Xylanibacter</taxon>
    </lineage>
</organism>
<comment type="subcellular location">
    <subcellularLocation>
        <location evidence="1">Membrane</location>
        <topology evidence="1">Multi-pass membrane protein</topology>
    </subcellularLocation>
</comment>
<dbReference type="Gene3D" id="3.90.550.10">
    <property type="entry name" value="Spore Coat Polysaccharide Biosynthesis Protein SpsA, Chain A"/>
    <property type="match status" value="1"/>
</dbReference>
<name>A0ABX2AX23_9BACT</name>
<proteinExistence type="predicted"/>
<dbReference type="Pfam" id="PF00535">
    <property type="entry name" value="Glycos_transf_2"/>
    <property type="match status" value="1"/>
</dbReference>
<gene>
    <name evidence="9" type="ORF">HPS55_06360</name>
</gene>
<dbReference type="InterPro" id="IPR050256">
    <property type="entry name" value="Glycosyltransferase_2"/>
</dbReference>